<protein>
    <submittedName>
        <fullName evidence="1">Uncharacterized protein</fullName>
    </submittedName>
</protein>
<organism evidence="1 2">
    <name type="scientific">Eumeta variegata</name>
    <name type="common">Bagworm moth</name>
    <name type="synonym">Eumeta japonica</name>
    <dbReference type="NCBI Taxonomy" id="151549"/>
    <lineage>
        <taxon>Eukaryota</taxon>
        <taxon>Metazoa</taxon>
        <taxon>Ecdysozoa</taxon>
        <taxon>Arthropoda</taxon>
        <taxon>Hexapoda</taxon>
        <taxon>Insecta</taxon>
        <taxon>Pterygota</taxon>
        <taxon>Neoptera</taxon>
        <taxon>Endopterygota</taxon>
        <taxon>Lepidoptera</taxon>
        <taxon>Glossata</taxon>
        <taxon>Ditrysia</taxon>
        <taxon>Tineoidea</taxon>
        <taxon>Psychidae</taxon>
        <taxon>Oiketicinae</taxon>
        <taxon>Eumeta</taxon>
    </lineage>
</organism>
<gene>
    <name evidence="1" type="ORF">EVAR_14243_1</name>
</gene>
<comment type="caution">
    <text evidence="1">The sequence shown here is derived from an EMBL/GenBank/DDBJ whole genome shotgun (WGS) entry which is preliminary data.</text>
</comment>
<name>A0A4C1WB58_EUMVA</name>
<keyword evidence="2" id="KW-1185">Reference proteome</keyword>
<evidence type="ECO:0000313" key="1">
    <source>
        <dbReference type="EMBL" id="GBP47712.1"/>
    </source>
</evidence>
<dbReference type="Proteomes" id="UP000299102">
    <property type="component" value="Unassembled WGS sequence"/>
</dbReference>
<proteinExistence type="predicted"/>
<evidence type="ECO:0000313" key="2">
    <source>
        <dbReference type="Proteomes" id="UP000299102"/>
    </source>
</evidence>
<sequence length="96" mass="10535">MKVSEQINDGASTPAAGATESMQVGDVIASISTLGCMDFDYVQTPIIKTHLAAASARFTTMFITTRNPKDLLVFKNSNYTYNSLKENIIRDVHVFT</sequence>
<accession>A0A4C1WB58</accession>
<dbReference type="OrthoDB" id="8240057at2759"/>
<dbReference type="AlphaFoldDB" id="A0A4C1WB58"/>
<reference evidence="1 2" key="1">
    <citation type="journal article" date="2019" name="Commun. Biol.">
        <title>The bagworm genome reveals a unique fibroin gene that provides high tensile strength.</title>
        <authorList>
            <person name="Kono N."/>
            <person name="Nakamura H."/>
            <person name="Ohtoshi R."/>
            <person name="Tomita M."/>
            <person name="Numata K."/>
            <person name="Arakawa K."/>
        </authorList>
    </citation>
    <scope>NUCLEOTIDE SEQUENCE [LARGE SCALE GENOMIC DNA]</scope>
</reference>
<dbReference type="EMBL" id="BGZK01000508">
    <property type="protein sequence ID" value="GBP47712.1"/>
    <property type="molecule type" value="Genomic_DNA"/>
</dbReference>